<dbReference type="PROSITE" id="PS51695">
    <property type="entry name" value="SEDOLISIN"/>
    <property type="match status" value="1"/>
</dbReference>
<dbReference type="OrthoDB" id="409122at2759"/>
<proteinExistence type="predicted"/>
<feature type="domain" description="Peptidase S53" evidence="2">
    <location>
        <begin position="1"/>
        <end position="298"/>
    </location>
</feature>
<keyword evidence="1" id="KW-0645">Protease</keyword>
<protein>
    <recommendedName>
        <fullName evidence="2">Peptidase S53 domain-containing protein</fullName>
    </recommendedName>
</protein>
<dbReference type="InterPro" id="IPR030400">
    <property type="entry name" value="Sedolisin_dom"/>
</dbReference>
<keyword evidence="1" id="KW-0378">Hydrolase</keyword>
<feature type="active site" description="Charge relay system" evidence="1">
    <location>
        <position position="23"/>
    </location>
</feature>
<dbReference type="HOGENOM" id="CLU_013783_0_0_1"/>
<feature type="active site" description="Charge relay system" evidence="1">
    <location>
        <position position="19"/>
    </location>
</feature>
<accession>A0A0A1TCU3</accession>
<evidence type="ECO:0000313" key="3">
    <source>
        <dbReference type="EMBL" id="CEJ83179.1"/>
    </source>
</evidence>
<keyword evidence="4" id="KW-1185">Reference proteome</keyword>
<dbReference type="SUPFAM" id="SSF52743">
    <property type="entry name" value="Subtilisin-like"/>
    <property type="match status" value="1"/>
</dbReference>
<dbReference type="PANTHER" id="PTHR14218">
    <property type="entry name" value="PROTEASE S8 TRIPEPTIDYL PEPTIDASE I CLN2"/>
    <property type="match status" value="1"/>
</dbReference>
<keyword evidence="1" id="KW-0720">Serine protease</keyword>
<evidence type="ECO:0000313" key="4">
    <source>
        <dbReference type="Proteomes" id="UP000039046"/>
    </source>
</evidence>
<organism evidence="3 4">
    <name type="scientific">[Torrubiella] hemipterigena</name>
    <dbReference type="NCBI Taxonomy" id="1531966"/>
    <lineage>
        <taxon>Eukaryota</taxon>
        <taxon>Fungi</taxon>
        <taxon>Dikarya</taxon>
        <taxon>Ascomycota</taxon>
        <taxon>Pezizomycotina</taxon>
        <taxon>Sordariomycetes</taxon>
        <taxon>Hypocreomycetidae</taxon>
        <taxon>Hypocreales</taxon>
        <taxon>Clavicipitaceae</taxon>
        <taxon>Clavicipitaceae incertae sedis</taxon>
        <taxon>'Torrubiella' clade</taxon>
    </lineage>
</organism>
<reference evidence="3 4" key="1">
    <citation type="journal article" date="2015" name="Genome Announc.">
        <title>Draft Genome Sequence and Gene Annotation of the Entomopathogenic Fungus Verticillium hemipterigenum.</title>
        <authorList>
            <person name="Horn F."/>
            <person name="Habel A."/>
            <person name="Scharf D.H."/>
            <person name="Dworschak J."/>
            <person name="Brakhage A.A."/>
            <person name="Guthke R."/>
            <person name="Hertweck C."/>
            <person name="Linde J."/>
        </authorList>
    </citation>
    <scope>NUCLEOTIDE SEQUENCE [LARGE SCALE GENOMIC DNA]</scope>
</reference>
<dbReference type="Gene3D" id="3.40.50.200">
    <property type="entry name" value="Peptidase S8/S53 domain"/>
    <property type="match status" value="2"/>
</dbReference>
<sequence>MRFKSSRNNEPTDYFADGEAALDFAMIYPIIYPQNAEQYQVKASGDNMFDGFLDAIYGAYCTAEGGDDPTIDGNDTTRECSKFKPTNVISVSWGGEESTSLFFASGDGGVAGGHGDDCGGSDRAIFKPGALSGCPYITSVGGVELPAGSKIGDTLIVPASRYSPGGRFSNYFPRPAYQNDAISEFLSHHTPAFKGYNRTDGTVPKDSNGGVYNMAGKAYPDIAALAIRGVYGFRRDIHASGGTSMSAPLFADITVGGMNKTNIASCNGNSFDATPGWDPASGLGSTNYPDMAAYFGKL</sequence>
<comment type="caution">
    <text evidence="1">Lacks conserved residue(s) required for the propagation of feature annotation.</text>
</comment>
<dbReference type="GO" id="GO:0006508">
    <property type="term" value="P:proteolysis"/>
    <property type="evidence" value="ECO:0007669"/>
    <property type="project" value="UniProtKB-KW"/>
</dbReference>
<dbReference type="GO" id="GO:0008240">
    <property type="term" value="F:tripeptidyl-peptidase activity"/>
    <property type="evidence" value="ECO:0007669"/>
    <property type="project" value="TreeGrafter"/>
</dbReference>
<evidence type="ECO:0000256" key="1">
    <source>
        <dbReference type="PROSITE-ProRule" id="PRU01032"/>
    </source>
</evidence>
<dbReference type="EMBL" id="CDHN01000001">
    <property type="protein sequence ID" value="CEJ83179.1"/>
    <property type="molecule type" value="Genomic_DNA"/>
</dbReference>
<evidence type="ECO:0000259" key="2">
    <source>
        <dbReference type="PROSITE" id="PS51695"/>
    </source>
</evidence>
<dbReference type="PANTHER" id="PTHR14218:SF19">
    <property type="entry name" value="SERINE PROTEASE AORO, PUTATIVE (AFU_ORTHOLOGUE AFUA_6G10250)-RELATED"/>
    <property type="match status" value="1"/>
</dbReference>
<dbReference type="InterPro" id="IPR050819">
    <property type="entry name" value="Tripeptidyl-peptidase_I"/>
</dbReference>
<gene>
    <name evidence="3" type="ORF">VHEMI03200</name>
</gene>
<name>A0A0A1TCU3_9HYPO</name>
<dbReference type="AlphaFoldDB" id="A0A0A1TCU3"/>
<feature type="active site" description="Charge relay system" evidence="1">
    <location>
        <position position="244"/>
    </location>
</feature>
<dbReference type="InterPro" id="IPR036852">
    <property type="entry name" value="Peptidase_S8/S53_dom_sf"/>
</dbReference>
<dbReference type="GO" id="GO:0004252">
    <property type="term" value="F:serine-type endopeptidase activity"/>
    <property type="evidence" value="ECO:0007669"/>
    <property type="project" value="UniProtKB-UniRule"/>
</dbReference>
<dbReference type="Proteomes" id="UP000039046">
    <property type="component" value="Unassembled WGS sequence"/>
</dbReference>
<dbReference type="STRING" id="1531966.A0A0A1TCU3"/>